<proteinExistence type="predicted"/>
<reference evidence="1" key="1">
    <citation type="submission" date="2016-06" db="EMBL/GenBank/DDBJ databases">
        <title>Draft Genome sequence of the fungus Inonotus baumii.</title>
        <authorList>
            <person name="Zhu H."/>
            <person name="Lin W."/>
        </authorList>
    </citation>
    <scope>NUCLEOTIDE SEQUENCE</scope>
    <source>
        <strain evidence="1">821</strain>
    </source>
</reference>
<sequence length="185" mass="20481">MTREAGHSAIEPVIIPFPKLVRVSHPLYHLLIEIEIEMGLYTYLRVHAETTVETESGGDHRRIGDELTFRKTIQDALARAFGVSGAGTYVDVLRFRSRTINTTDAHAKEGGRTIEDAVIRVARESQSIRMRGMLSLVTYDVPQVARDTPRIKAALASSPAPVRLSVVDESTFLPALLASEFSPLR</sequence>
<accession>A0A9Q5HTV2</accession>
<evidence type="ECO:0000313" key="2">
    <source>
        <dbReference type="Proteomes" id="UP000757232"/>
    </source>
</evidence>
<comment type="caution">
    <text evidence="1">The sequence shown here is derived from an EMBL/GenBank/DDBJ whole genome shotgun (WGS) entry which is preliminary data.</text>
</comment>
<evidence type="ECO:0000313" key="1">
    <source>
        <dbReference type="EMBL" id="OCB85901.1"/>
    </source>
</evidence>
<protein>
    <submittedName>
        <fullName evidence="1">Uncharacterized protein</fullName>
    </submittedName>
</protein>
<gene>
    <name evidence="1" type="ORF">A7U60_g7034</name>
</gene>
<keyword evidence="2" id="KW-1185">Reference proteome</keyword>
<dbReference type="OrthoDB" id="3265020at2759"/>
<dbReference type="AlphaFoldDB" id="A0A9Q5HTV2"/>
<organism evidence="1 2">
    <name type="scientific">Sanghuangporus baumii</name>
    <name type="common">Phellinus baumii</name>
    <dbReference type="NCBI Taxonomy" id="108892"/>
    <lineage>
        <taxon>Eukaryota</taxon>
        <taxon>Fungi</taxon>
        <taxon>Dikarya</taxon>
        <taxon>Basidiomycota</taxon>
        <taxon>Agaricomycotina</taxon>
        <taxon>Agaricomycetes</taxon>
        <taxon>Hymenochaetales</taxon>
        <taxon>Hymenochaetaceae</taxon>
        <taxon>Sanghuangporus</taxon>
    </lineage>
</organism>
<name>A0A9Q5HTV2_SANBA</name>
<dbReference type="Proteomes" id="UP000757232">
    <property type="component" value="Unassembled WGS sequence"/>
</dbReference>
<dbReference type="EMBL" id="LNZH02000206">
    <property type="protein sequence ID" value="OCB85901.1"/>
    <property type="molecule type" value="Genomic_DNA"/>
</dbReference>